<dbReference type="Gene3D" id="3.40.50.720">
    <property type="entry name" value="NAD(P)-binding Rossmann-like Domain"/>
    <property type="match status" value="1"/>
</dbReference>
<evidence type="ECO:0000313" key="18">
    <source>
        <dbReference type="EMBL" id="MBS4537599.1"/>
    </source>
</evidence>
<keyword evidence="5 14" id="KW-0436">Ligase</keyword>
<dbReference type="SUPFAM" id="SSF51984">
    <property type="entry name" value="MurCD N-terminal domain"/>
    <property type="match status" value="1"/>
</dbReference>
<dbReference type="PANTHER" id="PTHR43445:SF3">
    <property type="entry name" value="UDP-N-ACETYLMURAMATE--L-ALANINE LIGASE"/>
    <property type="match status" value="1"/>
</dbReference>
<keyword evidence="4 14" id="KW-0963">Cytoplasm</keyword>
<dbReference type="Gene3D" id="3.90.190.20">
    <property type="entry name" value="Mur ligase, C-terminal domain"/>
    <property type="match status" value="1"/>
</dbReference>
<dbReference type="GO" id="GO:0008360">
    <property type="term" value="P:regulation of cell shape"/>
    <property type="evidence" value="ECO:0007669"/>
    <property type="project" value="UniProtKB-KW"/>
</dbReference>
<dbReference type="Pfam" id="PF08245">
    <property type="entry name" value="Mur_ligase_M"/>
    <property type="match status" value="1"/>
</dbReference>
<dbReference type="HAMAP" id="MF_00046">
    <property type="entry name" value="MurC"/>
    <property type="match status" value="1"/>
</dbReference>
<evidence type="ECO:0000256" key="4">
    <source>
        <dbReference type="ARBA" id="ARBA00022490"/>
    </source>
</evidence>
<keyword evidence="11 14" id="KW-0131">Cell cycle</keyword>
<dbReference type="InterPro" id="IPR004101">
    <property type="entry name" value="Mur_ligase_C"/>
</dbReference>
<dbReference type="GO" id="GO:0005737">
    <property type="term" value="C:cytoplasm"/>
    <property type="evidence" value="ECO:0007669"/>
    <property type="project" value="UniProtKB-SubCell"/>
</dbReference>
<dbReference type="GO" id="GO:0051301">
    <property type="term" value="P:cell division"/>
    <property type="evidence" value="ECO:0007669"/>
    <property type="project" value="UniProtKB-KW"/>
</dbReference>
<dbReference type="AlphaFoldDB" id="A0A942UQV4"/>
<evidence type="ECO:0000256" key="14">
    <source>
        <dbReference type="HAMAP-Rule" id="MF_00046"/>
    </source>
</evidence>
<dbReference type="GO" id="GO:0009252">
    <property type="term" value="P:peptidoglycan biosynthetic process"/>
    <property type="evidence" value="ECO:0007669"/>
    <property type="project" value="UniProtKB-UniRule"/>
</dbReference>
<dbReference type="NCBIfam" id="TIGR01082">
    <property type="entry name" value="murC"/>
    <property type="match status" value="1"/>
</dbReference>
<dbReference type="Gene3D" id="3.40.1190.10">
    <property type="entry name" value="Mur-like, catalytic domain"/>
    <property type="match status" value="1"/>
</dbReference>
<feature type="domain" description="Mur ligase C-terminal" evidence="16">
    <location>
        <begin position="319"/>
        <end position="447"/>
    </location>
</feature>
<comment type="caution">
    <text evidence="18">The sequence shown here is derived from an EMBL/GenBank/DDBJ whole genome shotgun (WGS) entry which is preliminary data.</text>
</comment>
<sequence length="462" mass="51601">MLNFNIDKSEYKNVHFIGIGGISMSGLAEILLNKGYKVTGSDMNDSKLIHKLNKKGANIRIGHEAQNVIGSDLVVYTSAINENNPEYKYAIDNNVPLMDRATFLGELMKAYKDSIAVAGTHGKTTTTGMIASILNHSELNSTILLGGELDSIGGNVKIGGTELLLTEACEYRGNFLKFYPTIGIILNIDEDHLDFFNGIDDIKDTFKKFIDIIPDSGYVIVNGEDENINSLIEKNKKNFITFGLANSNNYYANNIEYTDKGYPSYDLYINEDYIDRINLNVVGKHNIYNSLSAIASSNIAGVKIESIKSGLEIYKGTHRRFEDKGIIKGIQVVDDYAHHPTEIKATLESVGKKYNKVWCIFQPHTYTRTKSLLKEFSQSFTGADEVIVTDIYAAREKDTGLVHSKDLVTEIANNNINSKYIKTFEEVIDYLEKNVDKGDILITMGAGDVYKIGDMFKEKFIL</sequence>
<dbReference type="Pfam" id="PF01225">
    <property type="entry name" value="Mur_ligase"/>
    <property type="match status" value="1"/>
</dbReference>
<name>A0A942UQV4_9FIRM</name>
<evidence type="ECO:0000256" key="9">
    <source>
        <dbReference type="ARBA" id="ARBA00022960"/>
    </source>
</evidence>
<keyword evidence="10 14" id="KW-0573">Peptidoglycan synthesis</keyword>
<dbReference type="Pfam" id="PF02875">
    <property type="entry name" value="Mur_ligase_C"/>
    <property type="match status" value="1"/>
</dbReference>
<evidence type="ECO:0000256" key="2">
    <source>
        <dbReference type="ARBA" id="ARBA00004752"/>
    </source>
</evidence>
<dbReference type="GO" id="GO:0071555">
    <property type="term" value="P:cell wall organization"/>
    <property type="evidence" value="ECO:0007669"/>
    <property type="project" value="UniProtKB-KW"/>
</dbReference>
<evidence type="ECO:0000313" key="19">
    <source>
        <dbReference type="Proteomes" id="UP000724672"/>
    </source>
</evidence>
<comment type="subcellular location">
    <subcellularLocation>
        <location evidence="1 14">Cytoplasm</location>
    </subcellularLocation>
</comment>
<accession>A0A942UQV4</accession>
<proteinExistence type="inferred from homology"/>
<reference evidence="18" key="1">
    <citation type="submission" date="2019-12" db="EMBL/GenBank/DDBJ databases">
        <title>Clostridiaceae gen. nov. sp. nov., isolated from sediment in Xinjiang, China.</title>
        <authorList>
            <person name="Zhang R."/>
        </authorList>
    </citation>
    <scope>NUCLEOTIDE SEQUENCE</scope>
    <source>
        <strain evidence="18">D2Q-11</strain>
    </source>
</reference>
<evidence type="ECO:0000256" key="6">
    <source>
        <dbReference type="ARBA" id="ARBA00022618"/>
    </source>
</evidence>
<dbReference type="Proteomes" id="UP000724672">
    <property type="component" value="Unassembled WGS sequence"/>
</dbReference>
<dbReference type="EMBL" id="WSFT01000019">
    <property type="protein sequence ID" value="MBS4537599.1"/>
    <property type="molecule type" value="Genomic_DNA"/>
</dbReference>
<comment type="similarity">
    <text evidence="14">Belongs to the MurCDEF family.</text>
</comment>
<comment type="function">
    <text evidence="14">Cell wall formation.</text>
</comment>
<keyword evidence="6 14" id="KW-0132">Cell division</keyword>
<dbReference type="SUPFAM" id="SSF53244">
    <property type="entry name" value="MurD-like peptide ligases, peptide-binding domain"/>
    <property type="match status" value="1"/>
</dbReference>
<evidence type="ECO:0000259" key="17">
    <source>
        <dbReference type="Pfam" id="PF08245"/>
    </source>
</evidence>
<gene>
    <name evidence="14" type="primary">murC</name>
    <name evidence="18" type="ORF">GOQ27_03940</name>
</gene>
<dbReference type="InterPro" id="IPR005758">
    <property type="entry name" value="UDP-N-AcMur_Ala_ligase_MurC"/>
</dbReference>
<dbReference type="InterPro" id="IPR000713">
    <property type="entry name" value="Mur_ligase_N"/>
</dbReference>
<feature type="domain" description="Mur ligase N-terminal catalytic" evidence="15">
    <location>
        <begin position="14"/>
        <end position="111"/>
    </location>
</feature>
<evidence type="ECO:0000256" key="1">
    <source>
        <dbReference type="ARBA" id="ARBA00004496"/>
    </source>
</evidence>
<dbReference type="SUPFAM" id="SSF53623">
    <property type="entry name" value="MurD-like peptide ligases, catalytic domain"/>
    <property type="match status" value="1"/>
</dbReference>
<protein>
    <recommendedName>
        <fullName evidence="3 14">UDP-N-acetylmuramate--L-alanine ligase</fullName>
        <ecNumber evidence="3 14">6.3.2.8</ecNumber>
    </recommendedName>
    <alternativeName>
        <fullName evidence="14">UDP-N-acetylmuramoyl-L-alanine synthetase</fullName>
    </alternativeName>
</protein>
<evidence type="ECO:0000259" key="16">
    <source>
        <dbReference type="Pfam" id="PF02875"/>
    </source>
</evidence>
<feature type="domain" description="Mur ligase central" evidence="17">
    <location>
        <begin position="117"/>
        <end position="296"/>
    </location>
</feature>
<evidence type="ECO:0000256" key="11">
    <source>
        <dbReference type="ARBA" id="ARBA00023306"/>
    </source>
</evidence>
<dbReference type="InterPro" id="IPR036615">
    <property type="entry name" value="Mur_ligase_C_dom_sf"/>
</dbReference>
<evidence type="ECO:0000256" key="12">
    <source>
        <dbReference type="ARBA" id="ARBA00023316"/>
    </source>
</evidence>
<feature type="binding site" evidence="14">
    <location>
        <begin position="119"/>
        <end position="125"/>
    </location>
    <ligand>
        <name>ATP</name>
        <dbReference type="ChEBI" id="CHEBI:30616"/>
    </ligand>
</feature>
<dbReference type="InterPro" id="IPR050061">
    <property type="entry name" value="MurCDEF_pg_biosynth"/>
</dbReference>
<keyword evidence="12 14" id="KW-0961">Cell wall biogenesis/degradation</keyword>
<evidence type="ECO:0000256" key="10">
    <source>
        <dbReference type="ARBA" id="ARBA00022984"/>
    </source>
</evidence>
<organism evidence="18 19">
    <name type="scientific">Anaeromonas frigoriresistens</name>
    <dbReference type="NCBI Taxonomy" id="2683708"/>
    <lineage>
        <taxon>Bacteria</taxon>
        <taxon>Bacillati</taxon>
        <taxon>Bacillota</taxon>
        <taxon>Tissierellia</taxon>
        <taxon>Tissierellales</taxon>
        <taxon>Thermohalobacteraceae</taxon>
        <taxon>Anaeromonas</taxon>
    </lineage>
</organism>
<dbReference type="GO" id="GO:0008763">
    <property type="term" value="F:UDP-N-acetylmuramate-L-alanine ligase activity"/>
    <property type="evidence" value="ECO:0007669"/>
    <property type="project" value="UniProtKB-UniRule"/>
</dbReference>
<evidence type="ECO:0000256" key="13">
    <source>
        <dbReference type="ARBA" id="ARBA00047833"/>
    </source>
</evidence>
<dbReference type="GO" id="GO:0005524">
    <property type="term" value="F:ATP binding"/>
    <property type="evidence" value="ECO:0007669"/>
    <property type="project" value="UniProtKB-UniRule"/>
</dbReference>
<keyword evidence="8 14" id="KW-0067">ATP-binding</keyword>
<evidence type="ECO:0000256" key="8">
    <source>
        <dbReference type="ARBA" id="ARBA00022840"/>
    </source>
</evidence>
<evidence type="ECO:0000256" key="7">
    <source>
        <dbReference type="ARBA" id="ARBA00022741"/>
    </source>
</evidence>
<evidence type="ECO:0000256" key="3">
    <source>
        <dbReference type="ARBA" id="ARBA00012211"/>
    </source>
</evidence>
<keyword evidence="9 14" id="KW-0133">Cell shape</keyword>
<comment type="catalytic activity">
    <reaction evidence="13 14">
        <text>UDP-N-acetyl-alpha-D-muramate + L-alanine + ATP = UDP-N-acetyl-alpha-D-muramoyl-L-alanine + ADP + phosphate + H(+)</text>
        <dbReference type="Rhea" id="RHEA:23372"/>
        <dbReference type="ChEBI" id="CHEBI:15378"/>
        <dbReference type="ChEBI" id="CHEBI:30616"/>
        <dbReference type="ChEBI" id="CHEBI:43474"/>
        <dbReference type="ChEBI" id="CHEBI:57972"/>
        <dbReference type="ChEBI" id="CHEBI:70757"/>
        <dbReference type="ChEBI" id="CHEBI:83898"/>
        <dbReference type="ChEBI" id="CHEBI:456216"/>
        <dbReference type="EC" id="6.3.2.8"/>
    </reaction>
</comment>
<dbReference type="EC" id="6.3.2.8" evidence="3 14"/>
<dbReference type="InterPro" id="IPR036565">
    <property type="entry name" value="Mur-like_cat_sf"/>
</dbReference>
<keyword evidence="19" id="KW-1185">Reference proteome</keyword>
<comment type="pathway">
    <text evidence="2 14">Cell wall biogenesis; peptidoglycan biosynthesis.</text>
</comment>
<keyword evidence="7 14" id="KW-0547">Nucleotide-binding</keyword>
<dbReference type="PANTHER" id="PTHR43445">
    <property type="entry name" value="UDP-N-ACETYLMURAMATE--L-ALANINE LIGASE-RELATED"/>
    <property type="match status" value="1"/>
</dbReference>
<evidence type="ECO:0000256" key="5">
    <source>
        <dbReference type="ARBA" id="ARBA00022598"/>
    </source>
</evidence>
<dbReference type="RefSeq" id="WP_203365526.1">
    <property type="nucleotide sequence ID" value="NZ_WSFT01000019.1"/>
</dbReference>
<evidence type="ECO:0000259" key="15">
    <source>
        <dbReference type="Pfam" id="PF01225"/>
    </source>
</evidence>
<dbReference type="InterPro" id="IPR013221">
    <property type="entry name" value="Mur_ligase_cen"/>
</dbReference>